<accession>A0A382NS27</accession>
<proteinExistence type="predicted"/>
<dbReference type="EMBL" id="UINC01101504">
    <property type="protein sequence ID" value="SVC62361.1"/>
    <property type="molecule type" value="Genomic_DNA"/>
</dbReference>
<dbReference type="AlphaFoldDB" id="A0A382NS27"/>
<name>A0A382NS27_9ZZZZ</name>
<gene>
    <name evidence="1" type="ORF">METZ01_LOCUS315215</name>
</gene>
<protein>
    <submittedName>
        <fullName evidence="1">Uncharacterized protein</fullName>
    </submittedName>
</protein>
<reference evidence="1" key="1">
    <citation type="submission" date="2018-05" db="EMBL/GenBank/DDBJ databases">
        <authorList>
            <person name="Lanie J.A."/>
            <person name="Ng W.-L."/>
            <person name="Kazmierczak K.M."/>
            <person name="Andrzejewski T.M."/>
            <person name="Davidsen T.M."/>
            <person name="Wayne K.J."/>
            <person name="Tettelin H."/>
            <person name="Glass J.I."/>
            <person name="Rusch D."/>
            <person name="Podicherti R."/>
            <person name="Tsui H.-C.T."/>
            <person name="Winkler M.E."/>
        </authorList>
    </citation>
    <scope>NUCLEOTIDE SEQUENCE</scope>
</reference>
<sequence>MGYREEQEILSQQIQVPCPGGGRAQRCKMNDVVGRSSLRTQKGEYKFKSGTQSRAKSALRNWVRYQAEFYKHYNDILKTADVTIKQ</sequence>
<evidence type="ECO:0000313" key="1">
    <source>
        <dbReference type="EMBL" id="SVC62361.1"/>
    </source>
</evidence>
<organism evidence="1">
    <name type="scientific">marine metagenome</name>
    <dbReference type="NCBI Taxonomy" id="408172"/>
    <lineage>
        <taxon>unclassified sequences</taxon>
        <taxon>metagenomes</taxon>
        <taxon>ecological metagenomes</taxon>
    </lineage>
</organism>